<evidence type="ECO:0000256" key="2">
    <source>
        <dbReference type="SAM" id="SignalP"/>
    </source>
</evidence>
<evidence type="ECO:0000313" key="5">
    <source>
        <dbReference type="Proteomes" id="UP000075604"/>
    </source>
</evidence>
<evidence type="ECO:0000259" key="3">
    <source>
        <dbReference type="Pfam" id="PF00857"/>
    </source>
</evidence>
<sequence length="245" mass="25941">MLTQARGHTGVALLLFILTSALTADQLAAPPPAQGGPTTLRALYGLEPVDRLHRARTALVLVDLQEELFSGGLTLPDARAALEKATRLLAWARENGITVAHVRNIAPNGARLFAEGSPRADFVPAARPRAGEIVITKSMAGGFTKTELDAELRRRGVDTIVVSGLMTHLAVDSTARDGLVLGYRVLLPSDASASRDLPAVQGARGARLVDHRTLHEVSLAALADRFADVLPTEAVLALPLHDAAR</sequence>
<dbReference type="AlphaFoldDB" id="A0A150PY91"/>
<dbReference type="PANTHER" id="PTHR43540:SF15">
    <property type="entry name" value="BLR5631 PROTEIN"/>
    <property type="match status" value="1"/>
</dbReference>
<dbReference type="InterPro" id="IPR036380">
    <property type="entry name" value="Isochorismatase-like_sf"/>
</dbReference>
<proteinExistence type="predicted"/>
<dbReference type="Proteomes" id="UP000075604">
    <property type="component" value="Unassembled WGS sequence"/>
</dbReference>
<keyword evidence="2" id="KW-0732">Signal</keyword>
<reference evidence="4 5" key="1">
    <citation type="submission" date="2014-02" db="EMBL/GenBank/DDBJ databases">
        <title>The small core and large imbalanced accessory genome model reveals a collaborative survival strategy of Sorangium cellulosum strains in nature.</title>
        <authorList>
            <person name="Han K."/>
            <person name="Peng R."/>
            <person name="Blom J."/>
            <person name="Li Y.-Z."/>
        </authorList>
    </citation>
    <scope>NUCLEOTIDE SEQUENCE [LARGE SCALE GENOMIC DNA]</scope>
    <source>
        <strain evidence="4 5">So0157-18</strain>
    </source>
</reference>
<dbReference type="InterPro" id="IPR000868">
    <property type="entry name" value="Isochorismatase-like_dom"/>
</dbReference>
<comment type="caution">
    <text evidence="4">The sequence shown here is derived from an EMBL/GenBank/DDBJ whole genome shotgun (WGS) entry which is preliminary data.</text>
</comment>
<protein>
    <submittedName>
        <fullName evidence="4">Isochorismatase</fullName>
    </submittedName>
</protein>
<dbReference type="SUPFAM" id="SSF52499">
    <property type="entry name" value="Isochorismatase-like hydrolases"/>
    <property type="match status" value="1"/>
</dbReference>
<feature type="signal peptide" evidence="2">
    <location>
        <begin position="1"/>
        <end position="23"/>
    </location>
</feature>
<dbReference type="CDD" id="cd01014">
    <property type="entry name" value="nicotinamidase_related"/>
    <property type="match status" value="1"/>
</dbReference>
<feature type="chain" id="PRO_5007566299" evidence="2">
    <location>
        <begin position="24"/>
        <end position="245"/>
    </location>
</feature>
<dbReference type="InterPro" id="IPR050272">
    <property type="entry name" value="Isochorismatase-like_hydrls"/>
</dbReference>
<dbReference type="PANTHER" id="PTHR43540">
    <property type="entry name" value="PEROXYUREIDOACRYLATE/UREIDOACRYLATE AMIDOHYDROLASE-RELATED"/>
    <property type="match status" value="1"/>
</dbReference>
<keyword evidence="1" id="KW-0378">Hydrolase</keyword>
<evidence type="ECO:0000313" key="4">
    <source>
        <dbReference type="EMBL" id="KYF60503.1"/>
    </source>
</evidence>
<feature type="domain" description="Isochorismatase-like" evidence="3">
    <location>
        <begin position="57"/>
        <end position="233"/>
    </location>
</feature>
<dbReference type="Pfam" id="PF00857">
    <property type="entry name" value="Isochorismatase"/>
    <property type="match status" value="1"/>
</dbReference>
<dbReference type="GO" id="GO:0016787">
    <property type="term" value="F:hydrolase activity"/>
    <property type="evidence" value="ECO:0007669"/>
    <property type="project" value="UniProtKB-KW"/>
</dbReference>
<dbReference type="Gene3D" id="3.40.50.850">
    <property type="entry name" value="Isochorismatase-like"/>
    <property type="match status" value="1"/>
</dbReference>
<organism evidence="4 5">
    <name type="scientific">Sorangium cellulosum</name>
    <name type="common">Polyangium cellulosum</name>
    <dbReference type="NCBI Taxonomy" id="56"/>
    <lineage>
        <taxon>Bacteria</taxon>
        <taxon>Pseudomonadati</taxon>
        <taxon>Myxococcota</taxon>
        <taxon>Polyangia</taxon>
        <taxon>Polyangiales</taxon>
        <taxon>Polyangiaceae</taxon>
        <taxon>Sorangium</taxon>
    </lineage>
</organism>
<accession>A0A150PY91</accession>
<evidence type="ECO:0000256" key="1">
    <source>
        <dbReference type="ARBA" id="ARBA00022801"/>
    </source>
</evidence>
<dbReference type="EMBL" id="JELX01000888">
    <property type="protein sequence ID" value="KYF60503.1"/>
    <property type="molecule type" value="Genomic_DNA"/>
</dbReference>
<name>A0A150PY91_SORCE</name>
<gene>
    <name evidence="4" type="ORF">BE04_34260</name>
</gene>